<evidence type="ECO:0000313" key="2">
    <source>
        <dbReference type="EMBL" id="SDE17226.1"/>
    </source>
</evidence>
<dbReference type="RefSeq" id="WP_072846724.1">
    <property type="nucleotide sequence ID" value="NZ_FNAB01000011.1"/>
</dbReference>
<dbReference type="AlphaFoldDB" id="A0A1G7ATF0"/>
<dbReference type="Proteomes" id="UP000199417">
    <property type="component" value="Unassembled WGS sequence"/>
</dbReference>
<name>A0A1G7ATF0_9NOCA</name>
<evidence type="ECO:0008006" key="4">
    <source>
        <dbReference type="Google" id="ProtNLM"/>
    </source>
</evidence>
<organism evidence="2 3">
    <name type="scientific">Rhodococcus tukisamuensis</name>
    <dbReference type="NCBI Taxonomy" id="168276"/>
    <lineage>
        <taxon>Bacteria</taxon>
        <taxon>Bacillati</taxon>
        <taxon>Actinomycetota</taxon>
        <taxon>Actinomycetes</taxon>
        <taxon>Mycobacteriales</taxon>
        <taxon>Nocardiaceae</taxon>
        <taxon>Rhodococcus</taxon>
    </lineage>
</organism>
<dbReference type="STRING" id="168276.SAMN05444580_11182"/>
<sequence>MTENLPADRYPTPQRSLRGSRILAVVLSIGVIALGVALAFLGYNKFDNKDVEAQVISYDIVNESTIGVRFTVTREVPSDPAVCIVRARSQDGSETGRREVYVSPSESGTVEITLPIRTSQRPAIAEIYGCGNETPGYLTAG</sequence>
<evidence type="ECO:0000313" key="3">
    <source>
        <dbReference type="Proteomes" id="UP000199417"/>
    </source>
</evidence>
<keyword evidence="1" id="KW-0472">Membrane</keyword>
<gene>
    <name evidence="2" type="ORF">SAMN05444580_11182</name>
</gene>
<keyword evidence="1" id="KW-0812">Transmembrane</keyword>
<keyword evidence="3" id="KW-1185">Reference proteome</keyword>
<reference evidence="2 3" key="1">
    <citation type="submission" date="2016-10" db="EMBL/GenBank/DDBJ databases">
        <authorList>
            <person name="de Groot N.N."/>
        </authorList>
    </citation>
    <scope>NUCLEOTIDE SEQUENCE [LARGE SCALE GENOMIC DNA]</scope>
    <source>
        <strain evidence="2 3">JCM 11308</strain>
    </source>
</reference>
<feature type="transmembrane region" description="Helical" evidence="1">
    <location>
        <begin position="21"/>
        <end position="43"/>
    </location>
</feature>
<dbReference type="Pfam" id="PF14155">
    <property type="entry name" value="DUF4307"/>
    <property type="match status" value="1"/>
</dbReference>
<dbReference type="InterPro" id="IPR025443">
    <property type="entry name" value="DUF4307"/>
</dbReference>
<dbReference type="EMBL" id="FNAB01000011">
    <property type="protein sequence ID" value="SDE17226.1"/>
    <property type="molecule type" value="Genomic_DNA"/>
</dbReference>
<protein>
    <recommendedName>
        <fullName evidence="4">DUF4307 domain-containing protein</fullName>
    </recommendedName>
</protein>
<accession>A0A1G7ATF0</accession>
<proteinExistence type="predicted"/>
<keyword evidence="1" id="KW-1133">Transmembrane helix</keyword>
<evidence type="ECO:0000256" key="1">
    <source>
        <dbReference type="SAM" id="Phobius"/>
    </source>
</evidence>